<organism evidence="1 2">
    <name type="scientific">Shewanella baltica (strain OS155 / ATCC BAA-1091)</name>
    <dbReference type="NCBI Taxonomy" id="325240"/>
    <lineage>
        <taxon>Bacteria</taxon>
        <taxon>Pseudomonadati</taxon>
        <taxon>Pseudomonadota</taxon>
        <taxon>Gammaproteobacteria</taxon>
        <taxon>Alteromonadales</taxon>
        <taxon>Shewanellaceae</taxon>
        <taxon>Shewanella</taxon>
    </lineage>
</organism>
<dbReference type="RefSeq" id="WP_011839994.1">
    <property type="nucleotide sequence ID" value="NC_009036.1"/>
</dbReference>
<dbReference type="Proteomes" id="UP000001557">
    <property type="component" value="Plasmid pSbal02"/>
</dbReference>
<geneLocation type="plasmid" evidence="1 2">
    <name>pSbal02</name>
</geneLocation>
<dbReference type="InterPro" id="IPR021316">
    <property type="entry name" value="DUF2913"/>
</dbReference>
<dbReference type="AlphaFoldDB" id="A3DB66"/>
<dbReference type="OrthoDB" id="5826670at2"/>
<name>A3DB66_SHEB5</name>
<proteinExistence type="predicted"/>
<gene>
    <name evidence="1" type="ordered locus">Sbal_4430</name>
</gene>
<accession>A3DB66</accession>
<evidence type="ECO:0000313" key="1">
    <source>
        <dbReference type="EMBL" id="ABN63979.1"/>
    </source>
</evidence>
<keyword evidence="2" id="KW-1185">Reference proteome</keyword>
<sequence>MTVKLTYYQMVSSVVTNALIHLYLTVADTPGHVTIAKRNEILVKFIKPIHKDHRFKFIRNETRKILSIGRQKGASLELKLIEIGSLITKNTEEVTDAQKLFDLLELVRVKHDIESRFILDGEARKSKFIYLLRSHVEYGFAETGEQIAPVSVFYESPEFDKLEAILKGEALFNVEVAQVNPDCQQIHLILHPL</sequence>
<dbReference type="EMBL" id="CP000565">
    <property type="protein sequence ID" value="ABN63979.1"/>
    <property type="molecule type" value="Genomic_DNA"/>
</dbReference>
<dbReference type="HOGENOM" id="CLU_121473_0_0_6"/>
<evidence type="ECO:0008006" key="3">
    <source>
        <dbReference type="Google" id="ProtNLM"/>
    </source>
</evidence>
<dbReference type="Pfam" id="PF11140">
    <property type="entry name" value="DUF2913"/>
    <property type="match status" value="1"/>
</dbReference>
<dbReference type="KEGG" id="sbl:Sbal_4430"/>
<reference evidence="1 2" key="1">
    <citation type="submission" date="2007-02" db="EMBL/GenBank/DDBJ databases">
        <title>Complete sequence of plasmid pSbal02 of Shewanella baltica OS155.</title>
        <authorList>
            <consortium name="US DOE Joint Genome Institute"/>
            <person name="Copeland A."/>
            <person name="Lucas S."/>
            <person name="Lapidus A."/>
            <person name="Barry K."/>
            <person name="Detter J.C."/>
            <person name="Glavina del Rio T."/>
            <person name="Hammon N."/>
            <person name="Israni S."/>
            <person name="Dalin E."/>
            <person name="Tice H."/>
            <person name="Pitluck S."/>
            <person name="Sims D.R."/>
            <person name="Brettin T."/>
            <person name="Bruce D."/>
            <person name="Han C."/>
            <person name="Tapia R."/>
            <person name="Brainard J."/>
            <person name="Schmutz J."/>
            <person name="Larimer F."/>
            <person name="Land M."/>
            <person name="Hauser L."/>
            <person name="Kyrpides N."/>
            <person name="Mikhailova N."/>
            <person name="Brettar I."/>
            <person name="Klappenbach J."/>
            <person name="Konstantinidis K."/>
            <person name="Rodrigues J."/>
            <person name="Tiedje J."/>
            <person name="Richardson P."/>
        </authorList>
    </citation>
    <scope>NUCLEOTIDE SEQUENCE [LARGE SCALE GENOMIC DNA]</scope>
    <source>
        <strain evidence="2">OS155 / ATCC BAA-1091</strain>
        <plasmid evidence="1 2">pSbal02</plasmid>
    </source>
</reference>
<keyword evidence="1" id="KW-0614">Plasmid</keyword>
<evidence type="ECO:0000313" key="2">
    <source>
        <dbReference type="Proteomes" id="UP000001557"/>
    </source>
</evidence>
<protein>
    <recommendedName>
        <fullName evidence="3">DUF2913 domain-containing protein</fullName>
    </recommendedName>
</protein>